<evidence type="ECO:0000313" key="4">
    <source>
        <dbReference type="Proteomes" id="UP000262954"/>
    </source>
</evidence>
<feature type="region of interest" description="Disordered" evidence="1">
    <location>
        <begin position="118"/>
        <end position="143"/>
    </location>
</feature>
<accession>A0A354M1U0</accession>
<organism evidence="3 4">
    <name type="scientific">Coprobacter fastidiosus</name>
    <dbReference type="NCBI Taxonomy" id="1099853"/>
    <lineage>
        <taxon>Bacteria</taxon>
        <taxon>Pseudomonadati</taxon>
        <taxon>Bacteroidota</taxon>
        <taxon>Bacteroidia</taxon>
        <taxon>Bacteroidales</taxon>
        <taxon>Barnesiellaceae</taxon>
        <taxon>Coprobacter</taxon>
    </lineage>
</organism>
<comment type="caution">
    <text evidence="3">The sequence shown here is derived from an EMBL/GenBank/DDBJ whole genome shotgun (WGS) entry which is preliminary data.</text>
</comment>
<dbReference type="EMBL" id="DNWC01000074">
    <property type="protein sequence ID" value="HBJ08479.1"/>
    <property type="molecule type" value="Genomic_DNA"/>
</dbReference>
<dbReference type="AlphaFoldDB" id="A0A354M1U0"/>
<dbReference type="Pfam" id="PF19808">
    <property type="entry name" value="DUF6291"/>
    <property type="match status" value="1"/>
</dbReference>
<protein>
    <recommendedName>
        <fullName evidence="2">DUF6291 domain-containing protein</fullName>
    </recommendedName>
</protein>
<evidence type="ECO:0000256" key="1">
    <source>
        <dbReference type="SAM" id="MobiDB-lite"/>
    </source>
</evidence>
<name>A0A354M1U0_9BACT</name>
<evidence type="ECO:0000313" key="3">
    <source>
        <dbReference type="EMBL" id="HBJ08479.1"/>
    </source>
</evidence>
<sequence>MNNDIKKPQPPKQILRAGIYAPVPTFEEAFKDSTKTAETDIDTDDDLDKSYFRFYYSYYNSIQTLSKENQFLAFKAIVEYAFTNIKNEDLPKPVLGILRTIRPFIKAQKKRQIAGMAGKSFGKLGAPYGKKGGRPRKKEAKTE</sequence>
<feature type="compositionally biased region" description="Basic residues" evidence="1">
    <location>
        <begin position="131"/>
        <end position="143"/>
    </location>
</feature>
<proteinExistence type="predicted"/>
<reference evidence="3 4" key="1">
    <citation type="journal article" date="2018" name="Nat. Biotechnol.">
        <title>A standardized bacterial taxonomy based on genome phylogeny substantially revises the tree of life.</title>
        <authorList>
            <person name="Parks D.H."/>
            <person name="Chuvochina M."/>
            <person name="Waite D.W."/>
            <person name="Rinke C."/>
            <person name="Skarshewski A."/>
            <person name="Chaumeil P.A."/>
            <person name="Hugenholtz P."/>
        </authorList>
    </citation>
    <scope>NUCLEOTIDE SEQUENCE [LARGE SCALE GENOMIC DNA]</scope>
    <source>
        <strain evidence="3">UBA11482</strain>
    </source>
</reference>
<gene>
    <name evidence="3" type="ORF">DDY73_05685</name>
</gene>
<dbReference type="InterPro" id="IPR046258">
    <property type="entry name" value="DUF6291"/>
</dbReference>
<evidence type="ECO:0000259" key="2">
    <source>
        <dbReference type="Pfam" id="PF19808"/>
    </source>
</evidence>
<dbReference type="Proteomes" id="UP000262954">
    <property type="component" value="Unassembled WGS sequence"/>
</dbReference>
<feature type="domain" description="DUF6291" evidence="2">
    <location>
        <begin position="51"/>
        <end position="136"/>
    </location>
</feature>